<feature type="DNA-binding region" description="H-T-H motif" evidence="4">
    <location>
        <begin position="45"/>
        <end position="64"/>
    </location>
</feature>
<dbReference type="InterPro" id="IPR015292">
    <property type="entry name" value="Tscrpt_reg_YbiH_C"/>
</dbReference>
<dbReference type="Gene3D" id="1.10.357.10">
    <property type="entry name" value="Tetracycline Repressor, domain 2"/>
    <property type="match status" value="1"/>
</dbReference>
<dbReference type="InterPro" id="IPR001647">
    <property type="entry name" value="HTH_TetR"/>
</dbReference>
<dbReference type="Pfam" id="PF09209">
    <property type="entry name" value="CecR_C"/>
    <property type="match status" value="1"/>
</dbReference>
<dbReference type="EMBL" id="BMLK01000007">
    <property type="protein sequence ID" value="GGN48816.1"/>
    <property type="molecule type" value="Genomic_DNA"/>
</dbReference>
<evidence type="ECO:0000313" key="8">
    <source>
        <dbReference type="Proteomes" id="UP000605099"/>
    </source>
</evidence>
<keyword evidence="3" id="KW-0804">Transcription</keyword>
<feature type="domain" description="HTH tetR-type" evidence="6">
    <location>
        <begin position="22"/>
        <end position="82"/>
    </location>
</feature>
<evidence type="ECO:0000259" key="6">
    <source>
        <dbReference type="PROSITE" id="PS50977"/>
    </source>
</evidence>
<comment type="caution">
    <text evidence="7">The sequence shown here is derived from an EMBL/GenBank/DDBJ whole genome shotgun (WGS) entry which is preliminary data.</text>
</comment>
<keyword evidence="8" id="KW-1185">Reference proteome</keyword>
<feature type="region of interest" description="Disordered" evidence="5">
    <location>
        <begin position="1"/>
        <end position="21"/>
    </location>
</feature>
<evidence type="ECO:0000256" key="4">
    <source>
        <dbReference type="PROSITE-ProRule" id="PRU00335"/>
    </source>
</evidence>
<dbReference type="SUPFAM" id="SSF48498">
    <property type="entry name" value="Tetracyclin repressor-like, C-terminal domain"/>
    <property type="match status" value="1"/>
</dbReference>
<evidence type="ECO:0000256" key="1">
    <source>
        <dbReference type="ARBA" id="ARBA00023015"/>
    </source>
</evidence>
<sequence>METPDTTLPPRRQMRGSRTDGEVTRTRIVEAAGQLFGDQGYAETTSKAIASKAGVDLASINYHFGTRDGLYKAVLAEAHRRLVSVAELERITHAPEPAEARLRQLIELLISRAMSKRGWNAHVLARELLSPSSHLDVLFAEEMSPKFRFVAGLLSEITGIPLGDPSLIRCAISVGAPCAVLFVGGRIPTPLTTQLMELPQDHLVDHLHTFAIAGLEAIARKRAG</sequence>
<evidence type="ECO:0000256" key="5">
    <source>
        <dbReference type="SAM" id="MobiDB-lite"/>
    </source>
</evidence>
<keyword evidence="2 4" id="KW-0238">DNA-binding</keyword>
<accession>A0ABQ2JKF4</accession>
<dbReference type="Proteomes" id="UP000605099">
    <property type="component" value="Unassembled WGS sequence"/>
</dbReference>
<dbReference type="PANTHER" id="PTHR30055:SF234">
    <property type="entry name" value="HTH-TYPE TRANSCRIPTIONAL REGULATOR BETI"/>
    <property type="match status" value="1"/>
</dbReference>
<dbReference type="PROSITE" id="PS50977">
    <property type="entry name" value="HTH_TETR_2"/>
    <property type="match status" value="1"/>
</dbReference>
<dbReference type="InterPro" id="IPR050109">
    <property type="entry name" value="HTH-type_TetR-like_transc_reg"/>
</dbReference>
<keyword evidence="1" id="KW-0805">Transcription regulation</keyword>
<name>A0ABQ2JKF4_9SPHN</name>
<dbReference type="RefSeq" id="WP_188819411.1">
    <property type="nucleotide sequence ID" value="NZ_BMLK01000007.1"/>
</dbReference>
<dbReference type="PRINTS" id="PR00455">
    <property type="entry name" value="HTHTETR"/>
</dbReference>
<evidence type="ECO:0000256" key="2">
    <source>
        <dbReference type="ARBA" id="ARBA00023125"/>
    </source>
</evidence>
<gene>
    <name evidence="7" type="ORF">GCM10011349_18830</name>
</gene>
<protein>
    <submittedName>
        <fullName evidence="7">TetR family transcriptional regulator</fullName>
    </submittedName>
</protein>
<dbReference type="Pfam" id="PF00440">
    <property type="entry name" value="TetR_N"/>
    <property type="match status" value="1"/>
</dbReference>
<dbReference type="PANTHER" id="PTHR30055">
    <property type="entry name" value="HTH-TYPE TRANSCRIPTIONAL REGULATOR RUTR"/>
    <property type="match status" value="1"/>
</dbReference>
<proteinExistence type="predicted"/>
<reference evidence="8" key="1">
    <citation type="journal article" date="2019" name="Int. J. Syst. Evol. Microbiol.">
        <title>The Global Catalogue of Microorganisms (GCM) 10K type strain sequencing project: providing services to taxonomists for standard genome sequencing and annotation.</title>
        <authorList>
            <consortium name="The Broad Institute Genomics Platform"/>
            <consortium name="The Broad Institute Genome Sequencing Center for Infectious Disease"/>
            <person name="Wu L."/>
            <person name="Ma J."/>
        </authorList>
    </citation>
    <scope>NUCLEOTIDE SEQUENCE [LARGE SCALE GENOMIC DNA]</scope>
    <source>
        <strain evidence="8">CGMCC 1.6784</strain>
    </source>
</reference>
<organism evidence="7 8">
    <name type="scientific">Novosphingobium indicum</name>
    <dbReference type="NCBI Taxonomy" id="462949"/>
    <lineage>
        <taxon>Bacteria</taxon>
        <taxon>Pseudomonadati</taxon>
        <taxon>Pseudomonadota</taxon>
        <taxon>Alphaproteobacteria</taxon>
        <taxon>Sphingomonadales</taxon>
        <taxon>Sphingomonadaceae</taxon>
        <taxon>Novosphingobium</taxon>
    </lineage>
</organism>
<evidence type="ECO:0000313" key="7">
    <source>
        <dbReference type="EMBL" id="GGN48816.1"/>
    </source>
</evidence>
<dbReference type="Gene3D" id="1.10.10.60">
    <property type="entry name" value="Homeodomain-like"/>
    <property type="match status" value="1"/>
</dbReference>
<dbReference type="InterPro" id="IPR009057">
    <property type="entry name" value="Homeodomain-like_sf"/>
</dbReference>
<dbReference type="SUPFAM" id="SSF46689">
    <property type="entry name" value="Homeodomain-like"/>
    <property type="match status" value="1"/>
</dbReference>
<dbReference type="InterPro" id="IPR036271">
    <property type="entry name" value="Tet_transcr_reg_TetR-rel_C_sf"/>
</dbReference>
<evidence type="ECO:0000256" key="3">
    <source>
        <dbReference type="ARBA" id="ARBA00023163"/>
    </source>
</evidence>